<dbReference type="Pfam" id="PF03062">
    <property type="entry name" value="MBOAT"/>
    <property type="match status" value="1"/>
</dbReference>
<sequence length="483" mass="56365">MDYYYEYENLDNSEDIGEIDISSEDYYEYSGYLTAESFKDICYTCAVPSTTQIGRYIIVVLSCSLMYHLLRSLLENAWPSKESLHHLSSMVCGFVTLYLSLSYDWLIVLLLCLLAYTLILIISYYKSPHEGMGVAIFTIAIQLACEYFMKHLEWQKVRGVQMVATMKTISFAFDFGAKDTGERSTVKLPDLLSYLGYVFCPTTCMLGPWMPYSLYNQKQRTSLKNLHWLLWTFTNVTLAVVFLNLSNCFIPWLRSDDLLWLRIYLDALAVRCSHYFISFLSQATVVVGGVPSQKPDYLLGYKITQPLNIEFPRSLHSLVRCWNIPMHQWLKKYMFRKLQIAYGSYFVSLLFTYVISALLHGFHAKVHLVLLSLAGFTYIENSLRSTLAHVYDSCLEVNDCNRRCTYTHCPRRRKWSSDTLLVRFINLMFSNLAILNLAYLGVMMSDNSISNEIHKYEDLWKWHRLNYIGHFINLIMYIFYLSI</sequence>
<evidence type="ECO:0000256" key="9">
    <source>
        <dbReference type="ARBA" id="ARBA00038867"/>
    </source>
</evidence>
<evidence type="ECO:0000313" key="14">
    <source>
        <dbReference type="Proteomes" id="UP000092460"/>
    </source>
</evidence>
<dbReference type="GO" id="GO:0017147">
    <property type="term" value="F:Wnt-protein binding"/>
    <property type="evidence" value="ECO:0007669"/>
    <property type="project" value="TreeGrafter"/>
</dbReference>
<evidence type="ECO:0000256" key="11">
    <source>
        <dbReference type="ARBA" id="ARBA00047978"/>
    </source>
</evidence>
<dbReference type="EnsemblMetazoa" id="GPPI021035-RA">
    <property type="protein sequence ID" value="GPPI021035-PA"/>
    <property type="gene ID" value="GPPI021035"/>
</dbReference>
<dbReference type="GO" id="GO:1990698">
    <property type="term" value="F:palmitoleoyltransferase activity"/>
    <property type="evidence" value="ECO:0007669"/>
    <property type="project" value="UniProtKB-EC"/>
</dbReference>
<evidence type="ECO:0000256" key="12">
    <source>
        <dbReference type="SAM" id="Phobius"/>
    </source>
</evidence>
<evidence type="ECO:0000256" key="6">
    <source>
        <dbReference type="ARBA" id="ARBA00023136"/>
    </source>
</evidence>
<evidence type="ECO:0000256" key="3">
    <source>
        <dbReference type="ARBA" id="ARBA00022687"/>
    </source>
</evidence>
<dbReference type="AlphaFoldDB" id="A0A1B0B753"/>
<reference evidence="14" key="1">
    <citation type="submission" date="2015-01" db="EMBL/GenBank/DDBJ databases">
        <authorList>
            <person name="Aksoy S."/>
            <person name="Warren W."/>
            <person name="Wilson R.K."/>
        </authorList>
    </citation>
    <scope>NUCLEOTIDE SEQUENCE [LARGE SCALE GENOMIC DNA]</scope>
    <source>
        <strain evidence="14">IAEA</strain>
    </source>
</reference>
<evidence type="ECO:0000256" key="1">
    <source>
        <dbReference type="ARBA" id="ARBA00004141"/>
    </source>
</evidence>
<evidence type="ECO:0000256" key="4">
    <source>
        <dbReference type="ARBA" id="ARBA00022692"/>
    </source>
</evidence>
<dbReference type="STRING" id="67801.A0A1B0B753"/>
<feature type="transmembrane region" description="Helical" evidence="12">
    <location>
        <begin position="226"/>
        <end position="253"/>
    </location>
</feature>
<accession>A0A1B0B753</accession>
<reference evidence="13" key="2">
    <citation type="submission" date="2020-05" db="UniProtKB">
        <authorList>
            <consortium name="EnsemblMetazoa"/>
        </authorList>
    </citation>
    <scope>IDENTIFICATION</scope>
    <source>
        <strain evidence="13">IAEA</strain>
    </source>
</reference>
<evidence type="ECO:0000256" key="5">
    <source>
        <dbReference type="ARBA" id="ARBA00022989"/>
    </source>
</evidence>
<dbReference type="Proteomes" id="UP000092460">
    <property type="component" value="Unassembled WGS sequence"/>
</dbReference>
<dbReference type="PANTHER" id="PTHR13906">
    <property type="entry name" value="PORCUPINE"/>
    <property type="match status" value="1"/>
</dbReference>
<dbReference type="PANTHER" id="PTHR13906:SF12">
    <property type="entry name" value="PROTEIN-SERINE O-PALMITOLEOYLTRANSFERASE PORCUPINE"/>
    <property type="match status" value="1"/>
</dbReference>
<feature type="transmembrane region" description="Helical" evidence="12">
    <location>
        <begin position="338"/>
        <end position="356"/>
    </location>
</feature>
<evidence type="ECO:0000313" key="13">
    <source>
        <dbReference type="EnsemblMetazoa" id="GPPI021035-PA"/>
    </source>
</evidence>
<dbReference type="GO" id="GO:0005783">
    <property type="term" value="C:endoplasmic reticulum"/>
    <property type="evidence" value="ECO:0007669"/>
    <property type="project" value="TreeGrafter"/>
</dbReference>
<organism evidence="13 14">
    <name type="scientific">Glossina palpalis gambiensis</name>
    <dbReference type="NCBI Taxonomy" id="67801"/>
    <lineage>
        <taxon>Eukaryota</taxon>
        <taxon>Metazoa</taxon>
        <taxon>Ecdysozoa</taxon>
        <taxon>Arthropoda</taxon>
        <taxon>Hexapoda</taxon>
        <taxon>Insecta</taxon>
        <taxon>Pterygota</taxon>
        <taxon>Neoptera</taxon>
        <taxon>Endopterygota</taxon>
        <taxon>Diptera</taxon>
        <taxon>Brachycera</taxon>
        <taxon>Muscomorpha</taxon>
        <taxon>Hippoboscoidea</taxon>
        <taxon>Glossinidae</taxon>
        <taxon>Glossina</taxon>
    </lineage>
</organism>
<protein>
    <recommendedName>
        <fullName evidence="10">Protein-serine O-palmitoleoyltransferase porcupine</fullName>
        <ecNumber evidence="9">2.3.1.250</ecNumber>
    </recommendedName>
</protein>
<feature type="transmembrane region" description="Helical" evidence="12">
    <location>
        <begin position="53"/>
        <end position="70"/>
    </location>
</feature>
<keyword evidence="7" id="KW-0012">Acyltransferase</keyword>
<evidence type="ECO:0000256" key="2">
    <source>
        <dbReference type="ARBA" id="ARBA00022679"/>
    </source>
</evidence>
<keyword evidence="6 12" id="KW-0472">Membrane</keyword>
<proteinExistence type="inferred from homology"/>
<feature type="transmembrane region" description="Helical" evidence="12">
    <location>
        <begin position="105"/>
        <end position="125"/>
    </location>
</feature>
<comment type="catalytic activity">
    <reaction evidence="11">
        <text>[Wnt protein]-L-serine + (9Z)-hexadecenoyl-CoA = [Wnt protein]-O-(9Z)-hexadecenoyl-L-serine + CoA</text>
        <dbReference type="Rhea" id="RHEA:45336"/>
        <dbReference type="Rhea" id="RHEA-COMP:11170"/>
        <dbReference type="Rhea" id="RHEA-COMP:11171"/>
        <dbReference type="ChEBI" id="CHEBI:29999"/>
        <dbReference type="ChEBI" id="CHEBI:57287"/>
        <dbReference type="ChEBI" id="CHEBI:61540"/>
        <dbReference type="ChEBI" id="CHEBI:85189"/>
        <dbReference type="EC" id="2.3.1.250"/>
    </reaction>
</comment>
<dbReference type="GO" id="GO:0016020">
    <property type="term" value="C:membrane"/>
    <property type="evidence" value="ECO:0007669"/>
    <property type="project" value="UniProtKB-SubCell"/>
</dbReference>
<evidence type="ECO:0000256" key="10">
    <source>
        <dbReference type="ARBA" id="ARBA00040371"/>
    </source>
</evidence>
<dbReference type="InterPro" id="IPR049941">
    <property type="entry name" value="LPLAT_7/PORCN-like"/>
</dbReference>
<keyword evidence="4 12" id="KW-0812">Transmembrane</keyword>
<dbReference type="EMBL" id="JXJN01009398">
    <property type="status" value="NOT_ANNOTATED_CDS"/>
    <property type="molecule type" value="Genomic_DNA"/>
</dbReference>
<dbReference type="GO" id="GO:0016055">
    <property type="term" value="P:Wnt signaling pathway"/>
    <property type="evidence" value="ECO:0007669"/>
    <property type="project" value="UniProtKB-KW"/>
</dbReference>
<dbReference type="EC" id="2.3.1.250" evidence="9"/>
<keyword evidence="5 12" id="KW-1133">Transmembrane helix</keyword>
<evidence type="ECO:0000256" key="7">
    <source>
        <dbReference type="ARBA" id="ARBA00023315"/>
    </source>
</evidence>
<feature type="transmembrane region" description="Helical" evidence="12">
    <location>
        <begin position="420"/>
        <end position="442"/>
    </location>
</feature>
<dbReference type="GO" id="GO:0061355">
    <property type="term" value="P:Wnt protein secretion"/>
    <property type="evidence" value="ECO:0007669"/>
    <property type="project" value="TreeGrafter"/>
</dbReference>
<keyword evidence="14" id="KW-1185">Reference proteome</keyword>
<name>A0A1B0B753_9MUSC</name>
<dbReference type="VEuPathDB" id="VectorBase:GPPI021035"/>
<evidence type="ECO:0000256" key="8">
    <source>
        <dbReference type="ARBA" id="ARBA00038269"/>
    </source>
</evidence>
<feature type="transmembrane region" description="Helical" evidence="12">
    <location>
        <begin position="462"/>
        <end position="481"/>
    </location>
</feature>
<feature type="transmembrane region" description="Helical" evidence="12">
    <location>
        <begin position="194"/>
        <end position="214"/>
    </location>
</feature>
<keyword evidence="2" id="KW-0808">Transferase</keyword>
<keyword evidence="3" id="KW-0879">Wnt signaling pathway</keyword>
<comment type="subcellular location">
    <subcellularLocation>
        <location evidence="1">Membrane</location>
        <topology evidence="1">Multi-pass membrane protein</topology>
    </subcellularLocation>
</comment>
<dbReference type="GO" id="GO:0030258">
    <property type="term" value="P:lipid modification"/>
    <property type="evidence" value="ECO:0007669"/>
    <property type="project" value="TreeGrafter"/>
</dbReference>
<dbReference type="InterPro" id="IPR004299">
    <property type="entry name" value="MBOAT_fam"/>
</dbReference>
<comment type="similarity">
    <text evidence="8">Belongs to the membrane-bound acyltransferase family. Porcupine subfamily.</text>
</comment>